<evidence type="ECO:0000313" key="9">
    <source>
        <dbReference type="Proteomes" id="UP000289738"/>
    </source>
</evidence>
<comment type="caution">
    <text evidence="8">The sequence shown here is derived from an EMBL/GenBank/DDBJ whole genome shotgun (WGS) entry which is preliminary data.</text>
</comment>
<name>A0A445AEE3_ARAHY</name>
<evidence type="ECO:0000259" key="7">
    <source>
        <dbReference type="PROSITE" id="PS51999"/>
    </source>
</evidence>
<evidence type="ECO:0000256" key="6">
    <source>
        <dbReference type="SAM" id="Phobius"/>
    </source>
</evidence>
<keyword evidence="6" id="KW-1133">Transmembrane helix</keyword>
<protein>
    <recommendedName>
        <fullName evidence="7">GRF-type domain-containing protein</fullName>
    </recommendedName>
</protein>
<keyword evidence="1" id="KW-0479">Metal-binding</keyword>
<gene>
    <name evidence="8" type="ORF">Ahy_B02g058333</name>
</gene>
<dbReference type="AlphaFoldDB" id="A0A445AEE3"/>
<organism evidence="8 9">
    <name type="scientific">Arachis hypogaea</name>
    <name type="common">Peanut</name>
    <dbReference type="NCBI Taxonomy" id="3818"/>
    <lineage>
        <taxon>Eukaryota</taxon>
        <taxon>Viridiplantae</taxon>
        <taxon>Streptophyta</taxon>
        <taxon>Embryophyta</taxon>
        <taxon>Tracheophyta</taxon>
        <taxon>Spermatophyta</taxon>
        <taxon>Magnoliopsida</taxon>
        <taxon>eudicotyledons</taxon>
        <taxon>Gunneridae</taxon>
        <taxon>Pentapetalae</taxon>
        <taxon>rosids</taxon>
        <taxon>fabids</taxon>
        <taxon>Fabales</taxon>
        <taxon>Fabaceae</taxon>
        <taxon>Papilionoideae</taxon>
        <taxon>50 kb inversion clade</taxon>
        <taxon>dalbergioids sensu lato</taxon>
        <taxon>Dalbergieae</taxon>
        <taxon>Pterocarpus clade</taxon>
        <taxon>Arachis</taxon>
    </lineage>
</organism>
<keyword evidence="6" id="KW-0472">Membrane</keyword>
<dbReference type="Pfam" id="PF06839">
    <property type="entry name" value="Zn_ribbon_GRF"/>
    <property type="match status" value="1"/>
</dbReference>
<dbReference type="PANTHER" id="PTHR33248">
    <property type="entry name" value="ZINC ION-BINDING PROTEIN"/>
    <property type="match status" value="1"/>
</dbReference>
<dbReference type="PROSITE" id="PS51999">
    <property type="entry name" value="ZF_GRF"/>
    <property type="match status" value="1"/>
</dbReference>
<evidence type="ECO:0000256" key="1">
    <source>
        <dbReference type="ARBA" id="ARBA00022723"/>
    </source>
</evidence>
<keyword evidence="2 4" id="KW-0863">Zinc-finger</keyword>
<evidence type="ECO:0000256" key="2">
    <source>
        <dbReference type="ARBA" id="ARBA00022771"/>
    </source>
</evidence>
<reference evidence="8 9" key="1">
    <citation type="submission" date="2019-01" db="EMBL/GenBank/DDBJ databases">
        <title>Sequencing of cultivated peanut Arachis hypogaea provides insights into genome evolution and oil improvement.</title>
        <authorList>
            <person name="Chen X."/>
        </authorList>
    </citation>
    <scope>NUCLEOTIDE SEQUENCE [LARGE SCALE GENOMIC DNA]</scope>
    <source>
        <strain evidence="9">cv. Fuhuasheng</strain>
        <tissue evidence="8">Leaves</tissue>
    </source>
</reference>
<feature type="compositionally biased region" description="Low complexity" evidence="5">
    <location>
        <begin position="1"/>
        <end position="15"/>
    </location>
</feature>
<keyword evidence="3" id="KW-0862">Zinc</keyword>
<feature type="region of interest" description="Disordered" evidence="5">
    <location>
        <begin position="1"/>
        <end position="25"/>
    </location>
</feature>
<proteinExistence type="predicted"/>
<dbReference type="GO" id="GO:0008270">
    <property type="term" value="F:zinc ion binding"/>
    <property type="evidence" value="ECO:0007669"/>
    <property type="project" value="UniProtKB-KW"/>
</dbReference>
<evidence type="ECO:0000313" key="8">
    <source>
        <dbReference type="EMBL" id="RYR24791.1"/>
    </source>
</evidence>
<keyword evidence="9" id="KW-1185">Reference proteome</keyword>
<accession>A0A445AEE3</accession>
<evidence type="ECO:0000256" key="5">
    <source>
        <dbReference type="SAM" id="MobiDB-lite"/>
    </source>
</evidence>
<keyword evidence="6" id="KW-0812">Transmembrane</keyword>
<evidence type="ECO:0000256" key="3">
    <source>
        <dbReference type="ARBA" id="ARBA00022833"/>
    </source>
</evidence>
<dbReference type="Proteomes" id="UP000289738">
    <property type="component" value="Chromosome B02"/>
</dbReference>
<feature type="transmembrane region" description="Helical" evidence="6">
    <location>
        <begin position="115"/>
        <end position="137"/>
    </location>
</feature>
<evidence type="ECO:0000256" key="4">
    <source>
        <dbReference type="PROSITE-ProRule" id="PRU01343"/>
    </source>
</evidence>
<sequence>MGSGERSQSSSSRNNSVERPYGSKGMCNRRGKNAIFCNCGLQTVMKYSTTVENPSRPFFDCPNYEVSMDCNFFCWADGCEEPVCVTSIPQEVLLEFNWRMANLESDVKTLKIMTMVLLAFVVTFCVCLGISLLGFIVNK</sequence>
<dbReference type="EMBL" id="SDMP01000012">
    <property type="protein sequence ID" value="RYR24791.1"/>
    <property type="molecule type" value="Genomic_DNA"/>
</dbReference>
<dbReference type="InterPro" id="IPR010666">
    <property type="entry name" value="Znf_GRF"/>
</dbReference>
<feature type="domain" description="GRF-type" evidence="7">
    <location>
        <begin position="37"/>
        <end position="79"/>
    </location>
</feature>